<organism evidence="4 6">
    <name type="scientific">Adineta steineri</name>
    <dbReference type="NCBI Taxonomy" id="433720"/>
    <lineage>
        <taxon>Eukaryota</taxon>
        <taxon>Metazoa</taxon>
        <taxon>Spiralia</taxon>
        <taxon>Gnathifera</taxon>
        <taxon>Rotifera</taxon>
        <taxon>Eurotatoria</taxon>
        <taxon>Bdelloidea</taxon>
        <taxon>Adinetida</taxon>
        <taxon>Adinetidae</taxon>
        <taxon>Adineta</taxon>
    </lineage>
</organism>
<sequence>MTLYWMSGQIDSWKIRIALEEKQLQGYKSIMIIRSDYIDKNDNFWKDNEYGILPSLRIQDITLNGVLPALLFLETSIPSLLPEFSPEEKALVLQRAFESLKFQRICSEDLIGYFFSIDNLNPLSIDRELREKREENLFFELIRWNDYITQNSMNSIAYTSFTLADILFFPDLALAVRFGLSLDYFPQLNNYYETLSKRASIHKTWPYHWLHTTHTYNWLSNITQFSKLYEKQLESTSNISIHQNMDDNIELLTESFEETKSLI</sequence>
<proteinExistence type="inferred from homology"/>
<dbReference type="EMBL" id="CAJOAY010000378">
    <property type="protein sequence ID" value="CAF3648509.1"/>
    <property type="molecule type" value="Genomic_DNA"/>
</dbReference>
<name>A0A814GN17_9BILA</name>
<dbReference type="SUPFAM" id="SSF52833">
    <property type="entry name" value="Thioredoxin-like"/>
    <property type="match status" value="1"/>
</dbReference>
<evidence type="ECO:0000313" key="5">
    <source>
        <dbReference type="EMBL" id="CAF3648509.1"/>
    </source>
</evidence>
<evidence type="ECO:0008006" key="7">
    <source>
        <dbReference type="Google" id="ProtNLM"/>
    </source>
</evidence>
<dbReference type="InterPro" id="IPR036249">
    <property type="entry name" value="Thioredoxin-like_sf"/>
</dbReference>
<dbReference type="CDD" id="cd00299">
    <property type="entry name" value="GST_C_family"/>
    <property type="match status" value="1"/>
</dbReference>
<dbReference type="SUPFAM" id="SSF47616">
    <property type="entry name" value="GST C-terminal domain-like"/>
    <property type="match status" value="1"/>
</dbReference>
<evidence type="ECO:0000313" key="4">
    <source>
        <dbReference type="EMBL" id="CAF0998687.1"/>
    </source>
</evidence>
<gene>
    <name evidence="5" type="ORF">OKA104_LOCUS9059</name>
    <name evidence="4" type="ORF">VCS650_LOCUS14604</name>
</gene>
<dbReference type="Gene3D" id="3.40.30.10">
    <property type="entry name" value="Glutaredoxin"/>
    <property type="match status" value="1"/>
</dbReference>
<dbReference type="Proteomes" id="UP000663891">
    <property type="component" value="Unassembled WGS sequence"/>
</dbReference>
<protein>
    <recommendedName>
        <fullName evidence="7">Glutathione S-transferase</fullName>
    </recommendedName>
</protein>
<accession>A0A814GN17</accession>
<dbReference type="CDD" id="cd00570">
    <property type="entry name" value="GST_N_family"/>
    <property type="match status" value="1"/>
</dbReference>
<reference evidence="4" key="1">
    <citation type="submission" date="2021-02" db="EMBL/GenBank/DDBJ databases">
        <authorList>
            <person name="Nowell W R."/>
        </authorList>
    </citation>
    <scope>NUCLEOTIDE SEQUENCE</scope>
</reference>
<comment type="similarity">
    <text evidence="1">Belongs to the GST superfamily.</text>
</comment>
<dbReference type="EMBL" id="CAJNON010000123">
    <property type="protein sequence ID" value="CAF0998687.1"/>
    <property type="molecule type" value="Genomic_DNA"/>
</dbReference>
<dbReference type="InterPro" id="IPR010987">
    <property type="entry name" value="Glutathione-S-Trfase_C-like"/>
</dbReference>
<comment type="caution">
    <text evidence="4">The sequence shown here is derived from an EMBL/GenBank/DDBJ whole genome shotgun (WGS) entry which is preliminary data.</text>
</comment>
<dbReference type="InterPro" id="IPR036282">
    <property type="entry name" value="Glutathione-S-Trfase_C_sf"/>
</dbReference>
<dbReference type="PANTHER" id="PTHR44051">
    <property type="entry name" value="GLUTATHIONE S-TRANSFERASE-RELATED"/>
    <property type="match status" value="1"/>
</dbReference>
<dbReference type="Gene3D" id="1.20.1050.10">
    <property type="match status" value="1"/>
</dbReference>
<feature type="domain" description="GST N-terminal" evidence="2">
    <location>
        <begin position="1"/>
        <end position="81"/>
    </location>
</feature>
<dbReference type="Proteomes" id="UP000663881">
    <property type="component" value="Unassembled WGS sequence"/>
</dbReference>
<evidence type="ECO:0000256" key="1">
    <source>
        <dbReference type="ARBA" id="ARBA00007409"/>
    </source>
</evidence>
<evidence type="ECO:0000259" key="2">
    <source>
        <dbReference type="PROSITE" id="PS50404"/>
    </source>
</evidence>
<dbReference type="OrthoDB" id="2309723at2759"/>
<evidence type="ECO:0000313" key="6">
    <source>
        <dbReference type="Proteomes" id="UP000663891"/>
    </source>
</evidence>
<feature type="domain" description="GST C-terminal" evidence="3">
    <location>
        <begin position="85"/>
        <end position="225"/>
    </location>
</feature>
<dbReference type="InterPro" id="IPR004045">
    <property type="entry name" value="Glutathione_S-Trfase_N"/>
</dbReference>
<dbReference type="PANTHER" id="PTHR44051:SF8">
    <property type="entry name" value="GLUTATHIONE S-TRANSFERASE GSTA"/>
    <property type="match status" value="1"/>
</dbReference>
<evidence type="ECO:0000259" key="3">
    <source>
        <dbReference type="PROSITE" id="PS50405"/>
    </source>
</evidence>
<dbReference type="PROSITE" id="PS50405">
    <property type="entry name" value="GST_CTER"/>
    <property type="match status" value="1"/>
</dbReference>
<dbReference type="AlphaFoldDB" id="A0A814GN17"/>
<dbReference type="PROSITE" id="PS50404">
    <property type="entry name" value="GST_NTER"/>
    <property type="match status" value="1"/>
</dbReference>